<reference evidence="6 7" key="1">
    <citation type="journal article" date="2023" name="Arcadia Sci">
        <title>De novo assembly of a long-read Amblyomma americanum tick genome.</title>
        <authorList>
            <person name="Chou S."/>
            <person name="Poskanzer K.E."/>
            <person name="Rollins M."/>
            <person name="Thuy-Boun P.S."/>
        </authorList>
    </citation>
    <scope>NUCLEOTIDE SEQUENCE [LARGE SCALE GENOMIC DNA]</scope>
    <source>
        <strain evidence="6">F_SG_1</strain>
        <tissue evidence="6">Salivary glands</tissue>
    </source>
</reference>
<gene>
    <name evidence="6" type="ORF">V5799_018396</name>
</gene>
<evidence type="ECO:0000313" key="7">
    <source>
        <dbReference type="Proteomes" id="UP001321473"/>
    </source>
</evidence>
<evidence type="ECO:0000313" key="6">
    <source>
        <dbReference type="EMBL" id="KAK8780264.1"/>
    </source>
</evidence>
<evidence type="ECO:0000256" key="4">
    <source>
        <dbReference type="RuleBase" id="RU367022"/>
    </source>
</evidence>
<keyword evidence="7" id="KW-1185">Reference proteome</keyword>
<keyword evidence="3 4" id="KW-0472">Membrane</keyword>
<dbReference type="InterPro" id="IPR007274">
    <property type="entry name" value="Cop_transporter"/>
</dbReference>
<dbReference type="GO" id="GO:0005375">
    <property type="term" value="F:copper ion transmembrane transporter activity"/>
    <property type="evidence" value="ECO:0007669"/>
    <property type="project" value="UniProtKB-UniRule"/>
</dbReference>
<feature type="region of interest" description="Disordered" evidence="5">
    <location>
        <begin position="19"/>
        <end position="42"/>
    </location>
</feature>
<keyword evidence="4" id="KW-0187">Copper transport</keyword>
<keyword evidence="4" id="KW-0186">Copper</keyword>
<name>A0AAQ4EZE1_AMBAM</name>
<comment type="subcellular location">
    <subcellularLocation>
        <location evidence="4">Membrane</location>
        <topology evidence="4">Multi-pass membrane protein</topology>
    </subcellularLocation>
</comment>
<dbReference type="Proteomes" id="UP001321473">
    <property type="component" value="Unassembled WGS sequence"/>
</dbReference>
<comment type="similarity">
    <text evidence="4">Belongs to the copper transporter (Ctr) (TC 1.A.56) family. SLC31A subfamily.</text>
</comment>
<organism evidence="6 7">
    <name type="scientific">Amblyomma americanum</name>
    <name type="common">Lone star tick</name>
    <dbReference type="NCBI Taxonomy" id="6943"/>
    <lineage>
        <taxon>Eukaryota</taxon>
        <taxon>Metazoa</taxon>
        <taxon>Ecdysozoa</taxon>
        <taxon>Arthropoda</taxon>
        <taxon>Chelicerata</taxon>
        <taxon>Arachnida</taxon>
        <taxon>Acari</taxon>
        <taxon>Parasitiformes</taxon>
        <taxon>Ixodida</taxon>
        <taxon>Ixodoidea</taxon>
        <taxon>Ixodidae</taxon>
        <taxon>Amblyomminae</taxon>
        <taxon>Amblyomma</taxon>
    </lineage>
</organism>
<accession>A0AAQ4EZE1</accession>
<protein>
    <recommendedName>
        <fullName evidence="4">Copper transport protein</fullName>
    </recommendedName>
</protein>
<evidence type="ECO:0000256" key="1">
    <source>
        <dbReference type="ARBA" id="ARBA00022692"/>
    </source>
</evidence>
<dbReference type="EMBL" id="JARKHS020009048">
    <property type="protein sequence ID" value="KAK8780264.1"/>
    <property type="molecule type" value="Genomic_DNA"/>
</dbReference>
<proteinExistence type="inferred from homology"/>
<dbReference type="Pfam" id="PF04145">
    <property type="entry name" value="Ctr"/>
    <property type="match status" value="1"/>
</dbReference>
<dbReference type="GO" id="GO:0016020">
    <property type="term" value="C:membrane"/>
    <property type="evidence" value="ECO:0007669"/>
    <property type="project" value="UniProtKB-SubCell"/>
</dbReference>
<dbReference type="PANTHER" id="PTHR12483">
    <property type="entry name" value="SOLUTE CARRIER FAMILY 31 COPPER TRANSPORTERS"/>
    <property type="match status" value="1"/>
</dbReference>
<comment type="caution">
    <text evidence="6">The sequence shown here is derived from an EMBL/GenBank/DDBJ whole genome shotgun (WGS) entry which is preliminary data.</text>
</comment>
<feature type="region of interest" description="Disordered" evidence="5">
    <location>
        <begin position="77"/>
        <end position="97"/>
    </location>
</feature>
<dbReference type="AlphaFoldDB" id="A0AAQ4EZE1"/>
<keyword evidence="4" id="KW-0813">Transport</keyword>
<feature type="compositionally biased region" description="Basic and acidic residues" evidence="5">
    <location>
        <begin position="28"/>
        <end position="42"/>
    </location>
</feature>
<keyword evidence="2 4" id="KW-1133">Transmembrane helix</keyword>
<evidence type="ECO:0000256" key="5">
    <source>
        <dbReference type="SAM" id="MobiDB-lite"/>
    </source>
</evidence>
<evidence type="ECO:0000256" key="3">
    <source>
        <dbReference type="ARBA" id="ARBA00023136"/>
    </source>
</evidence>
<sequence>MQFPALLHLSERFFRSPKKRRGRIMSHGSDHSGHHVHGGHGEHGALPLNMTTPSPHSSTPLQTVITAALAAVTMSTPVHHSSHGSSSQHDHHMDGSSHGSMDMHMAMYFHTGFSETILFKDWAVSSVAGMVGSVVGVFFMAALYEALKYFREHLFRLHFSSMSYSSVSVMGQDGRTLTEVHQIVRNRIVSWPHLLQTFLHMVQMVVSYFLMLIFMTYNVWLCLGVILGAGFGYFVFGWKKATVVDVTDHCH</sequence>
<feature type="transmembrane region" description="Helical" evidence="4">
    <location>
        <begin position="122"/>
        <end position="147"/>
    </location>
</feature>
<evidence type="ECO:0000256" key="2">
    <source>
        <dbReference type="ARBA" id="ARBA00022989"/>
    </source>
</evidence>
<keyword evidence="1 4" id="KW-0812">Transmembrane</keyword>
<dbReference type="PANTHER" id="PTHR12483:SF115">
    <property type="entry name" value="COPPER TRANSPORT PROTEIN"/>
    <property type="match status" value="1"/>
</dbReference>
<keyword evidence="4" id="KW-0406">Ion transport</keyword>